<dbReference type="Proteomes" id="UP001144978">
    <property type="component" value="Unassembled WGS sequence"/>
</dbReference>
<gene>
    <name evidence="1" type="ORF">NUW54_g9028</name>
</gene>
<keyword evidence="2" id="KW-1185">Reference proteome</keyword>
<evidence type="ECO:0000313" key="2">
    <source>
        <dbReference type="Proteomes" id="UP001144978"/>
    </source>
</evidence>
<dbReference type="EMBL" id="JANSHE010002923">
    <property type="protein sequence ID" value="KAJ2988706.1"/>
    <property type="molecule type" value="Genomic_DNA"/>
</dbReference>
<protein>
    <submittedName>
        <fullName evidence="1">Uncharacterized protein</fullName>
    </submittedName>
</protein>
<organism evidence="1 2">
    <name type="scientific">Trametes sanguinea</name>
    <dbReference type="NCBI Taxonomy" id="158606"/>
    <lineage>
        <taxon>Eukaryota</taxon>
        <taxon>Fungi</taxon>
        <taxon>Dikarya</taxon>
        <taxon>Basidiomycota</taxon>
        <taxon>Agaricomycotina</taxon>
        <taxon>Agaricomycetes</taxon>
        <taxon>Polyporales</taxon>
        <taxon>Polyporaceae</taxon>
        <taxon>Trametes</taxon>
    </lineage>
</organism>
<sequence>MSSVLSDSSGEAVAATCTLCPSTRACDQLGSVVTTARCRATPTVTQMQDGKAMKLGVQMHTPECGQVSRTSILAKATSVGNVSAYERHARYFRIPPEEEADSAVRAVDAAQQTEHDGAGRIVRFHDGHEGSVVVLTIALPVWVYSGNFSAPGALPDPVRELVDGDGR</sequence>
<name>A0ACC1P935_9APHY</name>
<evidence type="ECO:0000313" key="1">
    <source>
        <dbReference type="EMBL" id="KAJ2988706.1"/>
    </source>
</evidence>
<comment type="caution">
    <text evidence="1">The sequence shown here is derived from an EMBL/GenBank/DDBJ whole genome shotgun (WGS) entry which is preliminary data.</text>
</comment>
<reference evidence="1" key="1">
    <citation type="submission" date="2022-08" db="EMBL/GenBank/DDBJ databases">
        <title>Genome Sequence of Pycnoporus sanguineus.</title>
        <authorList>
            <person name="Buettner E."/>
        </authorList>
    </citation>
    <scope>NUCLEOTIDE SEQUENCE</scope>
    <source>
        <strain evidence="1">CG-C14</strain>
    </source>
</reference>
<proteinExistence type="predicted"/>
<accession>A0ACC1P935</accession>